<dbReference type="GO" id="GO:0005634">
    <property type="term" value="C:nucleus"/>
    <property type="evidence" value="ECO:0007669"/>
    <property type="project" value="UniProtKB-SubCell"/>
</dbReference>
<evidence type="ECO:0000313" key="9">
    <source>
        <dbReference type="EMBL" id="CAK9168439.1"/>
    </source>
</evidence>
<dbReference type="EMBL" id="CAUOFW020005059">
    <property type="protein sequence ID" value="CAK9168439.1"/>
    <property type="molecule type" value="Genomic_DNA"/>
</dbReference>
<comment type="similarity">
    <text evidence="2">Belongs to the MAD1 family.</text>
</comment>
<sequence>MIQFQDSDSDCSSDIYSSCWIILPVMLSAVTAERDQLKDVDELAKHKNVEAGAGTVSGILVQVVEHNSCFYLNFHADTHDGLCFFLALQGQKLESSLAEKENCIKELESNLCEQKEVSNRQHNEIRLLTERLTNEARRIKLLEREGDRLRSEISLLESKVGLQG</sequence>
<keyword evidence="10" id="KW-1185">Reference proteome</keyword>
<proteinExistence type="inferred from homology"/>
<evidence type="ECO:0000256" key="1">
    <source>
        <dbReference type="ARBA" id="ARBA00004123"/>
    </source>
</evidence>
<dbReference type="InterPro" id="IPR008672">
    <property type="entry name" value="Mad1"/>
</dbReference>
<dbReference type="PANTHER" id="PTHR23168">
    <property type="entry name" value="MITOTIC SPINDLE ASSEMBLY CHECKPOINT PROTEIN MAD1 MITOTIC ARREST DEFICIENT-LIKE PROTEIN 1"/>
    <property type="match status" value="1"/>
</dbReference>
<keyword evidence="3" id="KW-0132">Cell division</keyword>
<keyword evidence="4" id="KW-0498">Mitosis</keyword>
<evidence type="ECO:0000256" key="6">
    <source>
        <dbReference type="ARBA" id="ARBA00023306"/>
    </source>
</evidence>
<evidence type="ECO:0000256" key="5">
    <source>
        <dbReference type="ARBA" id="ARBA00023242"/>
    </source>
</evidence>
<feature type="coiled-coil region" evidence="7">
    <location>
        <begin position="90"/>
        <end position="159"/>
    </location>
</feature>
<dbReference type="EMBL" id="CAUOFW020001569">
    <property type="protein sequence ID" value="CAK9146403.1"/>
    <property type="molecule type" value="Genomic_DNA"/>
</dbReference>
<keyword evidence="7" id="KW-0175">Coiled coil</keyword>
<gene>
    <name evidence="8" type="ORF">ILEXP_LOCUS14246</name>
    <name evidence="9" type="ORF">ILEXP_LOCUS37830</name>
</gene>
<evidence type="ECO:0000256" key="4">
    <source>
        <dbReference type="ARBA" id="ARBA00022776"/>
    </source>
</evidence>
<comment type="subcellular location">
    <subcellularLocation>
        <location evidence="1">Nucleus</location>
    </subcellularLocation>
</comment>
<evidence type="ECO:0000256" key="7">
    <source>
        <dbReference type="SAM" id="Coils"/>
    </source>
</evidence>
<accession>A0ABC8TG67</accession>
<evidence type="ECO:0000313" key="10">
    <source>
        <dbReference type="Proteomes" id="UP001642360"/>
    </source>
</evidence>
<evidence type="ECO:0000256" key="3">
    <source>
        <dbReference type="ARBA" id="ARBA00022618"/>
    </source>
</evidence>
<keyword evidence="5" id="KW-0539">Nucleus</keyword>
<name>A0ABC8TG67_9AQUA</name>
<organism evidence="9 10">
    <name type="scientific">Ilex paraguariensis</name>
    <name type="common">yerba mate</name>
    <dbReference type="NCBI Taxonomy" id="185542"/>
    <lineage>
        <taxon>Eukaryota</taxon>
        <taxon>Viridiplantae</taxon>
        <taxon>Streptophyta</taxon>
        <taxon>Embryophyta</taxon>
        <taxon>Tracheophyta</taxon>
        <taxon>Spermatophyta</taxon>
        <taxon>Magnoliopsida</taxon>
        <taxon>eudicotyledons</taxon>
        <taxon>Gunneridae</taxon>
        <taxon>Pentapetalae</taxon>
        <taxon>asterids</taxon>
        <taxon>campanulids</taxon>
        <taxon>Aquifoliales</taxon>
        <taxon>Aquifoliaceae</taxon>
        <taxon>Ilex</taxon>
    </lineage>
</organism>
<dbReference type="Proteomes" id="UP001642360">
    <property type="component" value="Unassembled WGS sequence"/>
</dbReference>
<protein>
    <submittedName>
        <fullName evidence="9">Uncharacterized protein</fullName>
    </submittedName>
</protein>
<dbReference type="AlphaFoldDB" id="A0ABC8TG67"/>
<comment type="caution">
    <text evidence="9">The sequence shown here is derived from an EMBL/GenBank/DDBJ whole genome shotgun (WGS) entry which is preliminary data.</text>
</comment>
<keyword evidence="6" id="KW-0131">Cell cycle</keyword>
<evidence type="ECO:0000256" key="2">
    <source>
        <dbReference type="ARBA" id="ARBA00008029"/>
    </source>
</evidence>
<reference evidence="9 10" key="1">
    <citation type="submission" date="2024-02" db="EMBL/GenBank/DDBJ databases">
        <authorList>
            <person name="Vignale AGUSTIN F."/>
            <person name="Sosa J E."/>
            <person name="Modenutti C."/>
        </authorList>
    </citation>
    <scope>NUCLEOTIDE SEQUENCE [LARGE SCALE GENOMIC DNA]</scope>
</reference>
<evidence type="ECO:0000313" key="8">
    <source>
        <dbReference type="EMBL" id="CAK9146403.1"/>
    </source>
</evidence>
<dbReference type="PANTHER" id="PTHR23168:SF0">
    <property type="entry name" value="MITOTIC SPINDLE ASSEMBLY CHECKPOINT PROTEIN MAD1"/>
    <property type="match status" value="1"/>
</dbReference>
<dbReference type="GO" id="GO:0051301">
    <property type="term" value="P:cell division"/>
    <property type="evidence" value="ECO:0007669"/>
    <property type="project" value="UniProtKB-KW"/>
</dbReference>